<proteinExistence type="predicted"/>
<keyword evidence="2" id="KW-1185">Reference proteome</keyword>
<evidence type="ECO:0000313" key="2">
    <source>
        <dbReference type="Proteomes" id="UP001470230"/>
    </source>
</evidence>
<gene>
    <name evidence="1" type="ORF">M9Y10_026623</name>
</gene>
<comment type="caution">
    <text evidence="1">The sequence shown here is derived from an EMBL/GenBank/DDBJ whole genome shotgun (WGS) entry which is preliminary data.</text>
</comment>
<dbReference type="Proteomes" id="UP001470230">
    <property type="component" value="Unassembled WGS sequence"/>
</dbReference>
<evidence type="ECO:0000313" key="1">
    <source>
        <dbReference type="EMBL" id="KAK8841683.1"/>
    </source>
</evidence>
<protein>
    <submittedName>
        <fullName evidence="1">Uncharacterized protein</fullName>
    </submittedName>
</protein>
<reference evidence="1 2" key="1">
    <citation type="submission" date="2024-04" db="EMBL/GenBank/DDBJ databases">
        <title>Tritrichomonas musculus Genome.</title>
        <authorList>
            <person name="Alves-Ferreira E."/>
            <person name="Grigg M."/>
            <person name="Lorenzi H."/>
            <person name="Galac M."/>
        </authorList>
    </citation>
    <scope>NUCLEOTIDE SEQUENCE [LARGE SCALE GENOMIC DNA]</scope>
    <source>
        <strain evidence="1 2">EAF2021</strain>
    </source>
</reference>
<name>A0ABR2H784_9EUKA</name>
<accession>A0ABR2H784</accession>
<sequence length="104" mass="11982">MGNINPVGENMYGIMACFSMLGPIFVKKPLVDLYLFNMIYTEMVSYAIPFLNYSIIDERNNQNEFHSQPRYENNGLTKEQALILSKSLGHYLQNFDTNDTISET</sequence>
<organism evidence="1 2">
    <name type="scientific">Tritrichomonas musculus</name>
    <dbReference type="NCBI Taxonomy" id="1915356"/>
    <lineage>
        <taxon>Eukaryota</taxon>
        <taxon>Metamonada</taxon>
        <taxon>Parabasalia</taxon>
        <taxon>Tritrichomonadida</taxon>
        <taxon>Tritrichomonadidae</taxon>
        <taxon>Tritrichomonas</taxon>
    </lineage>
</organism>
<dbReference type="EMBL" id="JAPFFF010000040">
    <property type="protein sequence ID" value="KAK8841683.1"/>
    <property type="molecule type" value="Genomic_DNA"/>
</dbReference>